<organism evidence="3 4">
    <name type="scientific">Parasedimentitalea psychrophila</name>
    <dbReference type="NCBI Taxonomy" id="2997337"/>
    <lineage>
        <taxon>Bacteria</taxon>
        <taxon>Pseudomonadati</taxon>
        <taxon>Pseudomonadota</taxon>
        <taxon>Alphaproteobacteria</taxon>
        <taxon>Rhodobacterales</taxon>
        <taxon>Paracoccaceae</taxon>
        <taxon>Parasedimentitalea</taxon>
    </lineage>
</organism>
<dbReference type="KEGG" id="ppso:QPJ95_13440"/>
<sequence length="181" mass="19825">MIINIGGGVIGLSLAFRLLSAGQAVTVVERAAIGQGASWAAAGYLEPTLTKSETAQVEWKSLQDWPQFVKEIEDCSGLDVDFQTRGQLRIAHAETEQAVRYDHDARMAAGWQVEGLSAPQLRGLEPALSDKITWASHLPQVSWVDDRKLFHSLGHGSDGYLRAPYYTEQLANMILSPTEFG</sequence>
<dbReference type="InterPro" id="IPR036188">
    <property type="entry name" value="FAD/NAD-bd_sf"/>
</dbReference>
<dbReference type="PANTHER" id="PTHR13847">
    <property type="entry name" value="SARCOSINE DEHYDROGENASE-RELATED"/>
    <property type="match status" value="1"/>
</dbReference>
<gene>
    <name evidence="3" type="ORF">QPJ95_13440</name>
</gene>
<proteinExistence type="predicted"/>
<dbReference type="GO" id="GO:0005737">
    <property type="term" value="C:cytoplasm"/>
    <property type="evidence" value="ECO:0007669"/>
    <property type="project" value="TreeGrafter"/>
</dbReference>
<dbReference type="Pfam" id="PF01266">
    <property type="entry name" value="DAO"/>
    <property type="match status" value="1"/>
</dbReference>
<dbReference type="EMBL" id="CP127247">
    <property type="protein sequence ID" value="WIY23652.1"/>
    <property type="molecule type" value="Genomic_DNA"/>
</dbReference>
<dbReference type="Gene3D" id="3.30.9.10">
    <property type="entry name" value="D-Amino Acid Oxidase, subunit A, domain 2"/>
    <property type="match status" value="1"/>
</dbReference>
<protein>
    <submittedName>
        <fullName evidence="3">FAD-dependent oxidoreductase</fullName>
    </submittedName>
</protein>
<evidence type="ECO:0000313" key="3">
    <source>
        <dbReference type="EMBL" id="WIY23652.1"/>
    </source>
</evidence>
<dbReference type="GO" id="GO:0016491">
    <property type="term" value="F:oxidoreductase activity"/>
    <property type="evidence" value="ECO:0007669"/>
    <property type="project" value="UniProtKB-KW"/>
</dbReference>
<dbReference type="RefSeq" id="WP_270920542.1">
    <property type="nucleotide sequence ID" value="NZ_CP127247.1"/>
</dbReference>
<name>A0A9Y2KXG9_9RHOB</name>
<accession>A0A9Y2KXG9</accession>
<keyword evidence="1" id="KW-0560">Oxidoreductase</keyword>
<evidence type="ECO:0000256" key="1">
    <source>
        <dbReference type="ARBA" id="ARBA00023002"/>
    </source>
</evidence>
<reference evidence="3 4" key="1">
    <citation type="submission" date="2023-06" db="EMBL/GenBank/DDBJ databases">
        <title>Parasedimentitalea psychrophila sp. nov., a psychrophilic bacterium isolated from deep-sea sediment.</title>
        <authorList>
            <person name="Li A."/>
        </authorList>
    </citation>
    <scope>NUCLEOTIDE SEQUENCE [LARGE SCALE GENOMIC DNA]</scope>
    <source>
        <strain evidence="3 4">QS115</strain>
    </source>
</reference>
<dbReference type="PANTHER" id="PTHR13847:SF289">
    <property type="entry name" value="GLYCINE OXIDASE"/>
    <property type="match status" value="1"/>
</dbReference>
<evidence type="ECO:0000313" key="4">
    <source>
        <dbReference type="Proteomes" id="UP001238334"/>
    </source>
</evidence>
<dbReference type="InterPro" id="IPR006076">
    <property type="entry name" value="FAD-dep_OxRdtase"/>
</dbReference>
<dbReference type="Proteomes" id="UP001238334">
    <property type="component" value="Chromosome"/>
</dbReference>
<dbReference type="Gene3D" id="3.50.50.60">
    <property type="entry name" value="FAD/NAD(P)-binding domain"/>
    <property type="match status" value="1"/>
</dbReference>
<feature type="domain" description="FAD dependent oxidoreductase" evidence="2">
    <location>
        <begin position="5"/>
        <end position="153"/>
    </location>
</feature>
<dbReference type="SUPFAM" id="SSF51905">
    <property type="entry name" value="FAD/NAD(P)-binding domain"/>
    <property type="match status" value="1"/>
</dbReference>
<dbReference type="AlphaFoldDB" id="A0A9Y2KXG9"/>
<keyword evidence="4" id="KW-1185">Reference proteome</keyword>
<evidence type="ECO:0000259" key="2">
    <source>
        <dbReference type="Pfam" id="PF01266"/>
    </source>
</evidence>